<name>A0A6N9YQK3_9ACTN</name>
<keyword evidence="4" id="KW-1185">Reference proteome</keyword>
<organism evidence="3 4">
    <name type="scientific">Phytoactinopolyspora alkaliphila</name>
    <dbReference type="NCBI Taxonomy" id="1783498"/>
    <lineage>
        <taxon>Bacteria</taxon>
        <taxon>Bacillati</taxon>
        <taxon>Actinomycetota</taxon>
        <taxon>Actinomycetes</taxon>
        <taxon>Jiangellales</taxon>
        <taxon>Jiangellaceae</taxon>
        <taxon>Phytoactinopolyspora</taxon>
    </lineage>
</organism>
<dbReference type="Gene3D" id="3.60.110.10">
    <property type="entry name" value="Carbon-nitrogen hydrolase"/>
    <property type="match status" value="1"/>
</dbReference>
<reference evidence="3 4" key="1">
    <citation type="submission" date="2020-02" db="EMBL/GenBank/DDBJ databases">
        <authorList>
            <person name="Li X.-J."/>
            <person name="Feng X.-M."/>
        </authorList>
    </citation>
    <scope>NUCLEOTIDE SEQUENCE [LARGE SCALE GENOMIC DNA]</scope>
    <source>
        <strain evidence="3 4">CGMCC 4.7225</strain>
    </source>
</reference>
<dbReference type="AlphaFoldDB" id="A0A6N9YQK3"/>
<accession>A0A6N9YQK3</accession>
<dbReference type="PROSITE" id="PS50263">
    <property type="entry name" value="CN_HYDROLASE"/>
    <property type="match status" value="1"/>
</dbReference>
<comment type="caution">
    <text evidence="3">The sequence shown here is derived from an EMBL/GenBank/DDBJ whole genome shotgun (WGS) entry which is preliminary data.</text>
</comment>
<dbReference type="PANTHER" id="PTHR23088:SF27">
    <property type="entry name" value="DEAMINATED GLUTATHIONE AMIDASE"/>
    <property type="match status" value="1"/>
</dbReference>
<evidence type="ECO:0000313" key="3">
    <source>
        <dbReference type="EMBL" id="NED97210.1"/>
    </source>
</evidence>
<dbReference type="Proteomes" id="UP000469185">
    <property type="component" value="Unassembled WGS sequence"/>
</dbReference>
<comment type="similarity">
    <text evidence="1">Belongs to the carbon-nitrogen hydrolase superfamily. NIT1/NIT2 family.</text>
</comment>
<dbReference type="RefSeq" id="WP_163819997.1">
    <property type="nucleotide sequence ID" value="NZ_JAAGOB010000010.1"/>
</dbReference>
<dbReference type="SUPFAM" id="SSF56317">
    <property type="entry name" value="Carbon-nitrogen hydrolase"/>
    <property type="match status" value="1"/>
</dbReference>
<dbReference type="InterPro" id="IPR036526">
    <property type="entry name" value="C-N_Hydrolase_sf"/>
</dbReference>
<gene>
    <name evidence="3" type="ORF">G1H11_18075</name>
</gene>
<proteinExistence type="inferred from homology"/>
<dbReference type="PANTHER" id="PTHR23088">
    <property type="entry name" value="NITRILASE-RELATED"/>
    <property type="match status" value="1"/>
</dbReference>
<dbReference type="InterPro" id="IPR003010">
    <property type="entry name" value="C-N_Hydrolase"/>
</dbReference>
<feature type="domain" description="CN hydrolase" evidence="2">
    <location>
        <begin position="44"/>
        <end position="298"/>
    </location>
</feature>
<protein>
    <submittedName>
        <fullName evidence="3">Carbon-nitrogen hydrolase family protein</fullName>
    </submittedName>
</protein>
<sequence length="333" mass="37185">MTANRKFKRRVRARAAKTGESYTSALRHFRSMPTGEVMPETERVLLAVAQVVLGDDPCDGPAVRESGKQVRRLMREAHDSGARLVHFPEGALCSPHKLKVSIDGPDRLGPADWDRAAWDVLRDELAETMESARKLRLWTVVGSIHPLSPPHRPHNSLYVISDQGEMATRYDERMLSNTKITYMYSPGSMPVTFDVDGVRFGLSSGMEVHFPETFIEYEQLDVDCVLFSTAGAPEPADSWVFAAEAQAHAANNSYWVSYAADARHAASAQSGVISPDGVWVARCPQDEMPSLITAEIFRDPDNPARRWRRTARSGIYESHLIHGDPRSNDRRVV</sequence>
<evidence type="ECO:0000256" key="1">
    <source>
        <dbReference type="ARBA" id="ARBA00010613"/>
    </source>
</evidence>
<evidence type="ECO:0000313" key="4">
    <source>
        <dbReference type="Proteomes" id="UP000469185"/>
    </source>
</evidence>
<dbReference type="EMBL" id="JAAGOB010000010">
    <property type="protein sequence ID" value="NED97210.1"/>
    <property type="molecule type" value="Genomic_DNA"/>
</dbReference>
<keyword evidence="3" id="KW-0378">Hydrolase</keyword>
<dbReference type="CDD" id="cd07197">
    <property type="entry name" value="nitrilase"/>
    <property type="match status" value="1"/>
</dbReference>
<dbReference type="GO" id="GO:0016787">
    <property type="term" value="F:hydrolase activity"/>
    <property type="evidence" value="ECO:0007669"/>
    <property type="project" value="UniProtKB-KW"/>
</dbReference>
<dbReference type="Pfam" id="PF00795">
    <property type="entry name" value="CN_hydrolase"/>
    <property type="match status" value="1"/>
</dbReference>
<evidence type="ECO:0000259" key="2">
    <source>
        <dbReference type="PROSITE" id="PS50263"/>
    </source>
</evidence>